<dbReference type="PANTHER" id="PTHR45663:SF11">
    <property type="entry name" value="GEO12009P1"/>
    <property type="match status" value="1"/>
</dbReference>
<dbReference type="Gene3D" id="3.40.30.10">
    <property type="entry name" value="Glutaredoxin"/>
    <property type="match status" value="1"/>
</dbReference>
<feature type="domain" description="Thioredoxin" evidence="7">
    <location>
        <begin position="10"/>
        <end position="139"/>
    </location>
</feature>
<dbReference type="RefSeq" id="WP_072701908.1">
    <property type="nucleotide sequence ID" value="NZ_JAFBBL010000001.1"/>
</dbReference>
<evidence type="ECO:0000256" key="4">
    <source>
        <dbReference type="ARBA" id="ARBA00022982"/>
    </source>
</evidence>
<evidence type="ECO:0000313" key="8">
    <source>
        <dbReference type="EMBL" id="SQI31188.1"/>
    </source>
</evidence>
<dbReference type="PANTHER" id="PTHR45663">
    <property type="entry name" value="GEO12009P1"/>
    <property type="match status" value="1"/>
</dbReference>
<proteinExistence type="inferred from homology"/>
<evidence type="ECO:0000256" key="6">
    <source>
        <dbReference type="ARBA" id="ARBA00023284"/>
    </source>
</evidence>
<dbReference type="STRING" id="1219011.GCA_001895045_03017"/>
<keyword evidence="9" id="KW-1185">Reference proteome</keyword>
<dbReference type="InterPro" id="IPR013766">
    <property type="entry name" value="Thioredoxin_domain"/>
</dbReference>
<accession>A0A2X4U7G3</accession>
<keyword evidence="5" id="KW-1015">Disulfide bond</keyword>
<dbReference type="SUPFAM" id="SSF52833">
    <property type="entry name" value="Thioredoxin-like"/>
    <property type="match status" value="1"/>
</dbReference>
<dbReference type="GO" id="GO:0015035">
    <property type="term" value="F:protein-disulfide reductase activity"/>
    <property type="evidence" value="ECO:0007669"/>
    <property type="project" value="TreeGrafter"/>
</dbReference>
<reference evidence="8 9" key="1">
    <citation type="submission" date="2018-06" db="EMBL/GenBank/DDBJ databases">
        <authorList>
            <consortium name="Pathogen Informatics"/>
            <person name="Doyle S."/>
        </authorList>
    </citation>
    <scope>NUCLEOTIDE SEQUENCE [LARGE SCALE GENOMIC DNA]</scope>
    <source>
        <strain evidence="8 9">NCTC10994</strain>
    </source>
</reference>
<keyword evidence="3" id="KW-0813">Transport</keyword>
<dbReference type="GO" id="GO:0045454">
    <property type="term" value="P:cell redox homeostasis"/>
    <property type="evidence" value="ECO:0007669"/>
    <property type="project" value="TreeGrafter"/>
</dbReference>
<evidence type="ECO:0000256" key="2">
    <source>
        <dbReference type="ARBA" id="ARBA00008987"/>
    </source>
</evidence>
<name>A0A2X4U7G3_9NOCA</name>
<evidence type="ECO:0000313" key="9">
    <source>
        <dbReference type="Proteomes" id="UP000249091"/>
    </source>
</evidence>
<dbReference type="PROSITE" id="PS51352">
    <property type="entry name" value="THIOREDOXIN_2"/>
    <property type="match status" value="1"/>
</dbReference>
<protein>
    <submittedName>
        <fullName evidence="8">Thioredoxin</fullName>
    </submittedName>
</protein>
<evidence type="ECO:0000256" key="3">
    <source>
        <dbReference type="ARBA" id="ARBA00022448"/>
    </source>
</evidence>
<keyword evidence="4" id="KW-0249">Electron transport</keyword>
<dbReference type="Proteomes" id="UP000249091">
    <property type="component" value="Chromosome 1"/>
</dbReference>
<dbReference type="EMBL" id="LS483468">
    <property type="protein sequence ID" value="SQI31188.1"/>
    <property type="molecule type" value="Genomic_DNA"/>
</dbReference>
<comment type="function">
    <text evidence="1">Participates in various redox reactions through the reversible oxidation of its active center dithiol to a disulfide and catalyzes dithiol-disulfide exchange reactions.</text>
</comment>
<dbReference type="GO" id="GO:0005829">
    <property type="term" value="C:cytosol"/>
    <property type="evidence" value="ECO:0007669"/>
    <property type="project" value="TreeGrafter"/>
</dbReference>
<organism evidence="8 9">
    <name type="scientific">Rhodococcus coprophilus</name>
    <dbReference type="NCBI Taxonomy" id="38310"/>
    <lineage>
        <taxon>Bacteria</taxon>
        <taxon>Bacillati</taxon>
        <taxon>Actinomycetota</taxon>
        <taxon>Actinomycetes</taxon>
        <taxon>Mycobacteriales</taxon>
        <taxon>Nocardiaceae</taxon>
        <taxon>Rhodococcus</taxon>
    </lineage>
</organism>
<dbReference type="InterPro" id="IPR036249">
    <property type="entry name" value="Thioredoxin-like_sf"/>
</dbReference>
<dbReference type="Pfam" id="PF00085">
    <property type="entry name" value="Thioredoxin"/>
    <property type="match status" value="1"/>
</dbReference>
<evidence type="ECO:0000256" key="1">
    <source>
        <dbReference type="ARBA" id="ARBA00003318"/>
    </source>
</evidence>
<dbReference type="CDD" id="cd02947">
    <property type="entry name" value="TRX_family"/>
    <property type="match status" value="1"/>
</dbReference>
<comment type="similarity">
    <text evidence="2">Belongs to the thioredoxin family.</text>
</comment>
<evidence type="ECO:0000259" key="7">
    <source>
        <dbReference type="PROSITE" id="PS51352"/>
    </source>
</evidence>
<gene>
    <name evidence="8" type="primary">trxA_1</name>
    <name evidence="8" type="ORF">NCTC10994_01923</name>
</gene>
<keyword evidence="6" id="KW-0676">Redox-active center</keyword>
<dbReference type="InterPro" id="IPR017937">
    <property type="entry name" value="Thioredoxin_CS"/>
</dbReference>
<sequence length="139" mass="14490">MTALAVLVLVIVATLAVGVTMRTRSGKVRATASDDSARGVDPALTAVGVGNGVPVILHFSAPWCGPCASVRRVVARVLEDRPDGALDVELDLDDNPVPARQLGVMSLPTTFVFDAAGRERYRVSGVPEVADLRTALAAL</sequence>
<dbReference type="AlphaFoldDB" id="A0A2X4U7G3"/>
<dbReference type="PROSITE" id="PS00194">
    <property type="entry name" value="THIOREDOXIN_1"/>
    <property type="match status" value="1"/>
</dbReference>
<dbReference type="KEGG" id="rcr:NCTC10994_01923"/>
<evidence type="ECO:0000256" key="5">
    <source>
        <dbReference type="ARBA" id="ARBA00023157"/>
    </source>
</evidence>